<gene>
    <name evidence="1" type="ORF">M3202_18610</name>
</gene>
<sequence length="121" mass="14526">MDINKILKSLQSKRPLFHSEADFQHALAWEIQRLYPQAEIRLEFNYPNTSKNFYLDIWVKLEDIFVPIELKYKTDASTFLVEGEQFSLKYHGAQDWGRYDFSSNNFILITFIQNFKIHKRS</sequence>
<dbReference type="EMBL" id="JAMBOL010000027">
    <property type="protein sequence ID" value="MCM3716068.1"/>
    <property type="molecule type" value="Genomic_DNA"/>
</dbReference>
<evidence type="ECO:0000313" key="2">
    <source>
        <dbReference type="Proteomes" id="UP001139179"/>
    </source>
</evidence>
<comment type="caution">
    <text evidence="1">The sequence shown here is derived from an EMBL/GenBank/DDBJ whole genome shotgun (WGS) entry which is preliminary data.</text>
</comment>
<dbReference type="RefSeq" id="WP_251224747.1">
    <property type="nucleotide sequence ID" value="NZ_JAMBOL010000027.1"/>
</dbReference>
<dbReference type="Proteomes" id="UP001139179">
    <property type="component" value="Unassembled WGS sequence"/>
</dbReference>
<dbReference type="AlphaFoldDB" id="A0A9X2DVG7"/>
<protein>
    <submittedName>
        <fullName evidence="1">Uncharacterized protein</fullName>
    </submittedName>
</protein>
<name>A0A9X2DVG7_9BACI</name>
<accession>A0A9X2DVG7</accession>
<keyword evidence="2" id="KW-1185">Reference proteome</keyword>
<proteinExistence type="predicted"/>
<evidence type="ECO:0000313" key="1">
    <source>
        <dbReference type="EMBL" id="MCM3716068.1"/>
    </source>
</evidence>
<reference evidence="1" key="1">
    <citation type="submission" date="2022-05" db="EMBL/GenBank/DDBJ databases">
        <title>Comparative Genomics of Spacecraft Associated Microbes.</title>
        <authorList>
            <person name="Tran M.T."/>
            <person name="Wright A."/>
            <person name="Seuylemezian A."/>
            <person name="Eisen J."/>
            <person name="Coil D."/>
        </authorList>
    </citation>
    <scope>NUCLEOTIDE SEQUENCE</scope>
    <source>
        <strain evidence="1">214.1.1</strain>
    </source>
</reference>
<organism evidence="1 2">
    <name type="scientific">Halalkalibacter oceani</name>
    <dbReference type="NCBI Taxonomy" id="1653776"/>
    <lineage>
        <taxon>Bacteria</taxon>
        <taxon>Bacillati</taxon>
        <taxon>Bacillota</taxon>
        <taxon>Bacilli</taxon>
        <taxon>Bacillales</taxon>
        <taxon>Bacillaceae</taxon>
        <taxon>Halalkalibacter</taxon>
    </lineage>
</organism>